<organism evidence="9 10">
    <name type="scientific">Rugosimonospora africana</name>
    <dbReference type="NCBI Taxonomy" id="556532"/>
    <lineage>
        <taxon>Bacteria</taxon>
        <taxon>Bacillati</taxon>
        <taxon>Actinomycetota</taxon>
        <taxon>Actinomycetes</taxon>
        <taxon>Micromonosporales</taxon>
        <taxon>Micromonosporaceae</taxon>
        <taxon>Rugosimonospora</taxon>
    </lineage>
</organism>
<dbReference type="GO" id="GO:0005886">
    <property type="term" value="C:plasma membrane"/>
    <property type="evidence" value="ECO:0007669"/>
    <property type="project" value="UniProtKB-SubCell"/>
</dbReference>
<dbReference type="GO" id="GO:0008932">
    <property type="term" value="F:lytic endotransglycosylase activity"/>
    <property type="evidence" value="ECO:0007669"/>
    <property type="project" value="UniProtKB-UniRule"/>
</dbReference>
<dbReference type="HAMAP" id="MF_02065">
    <property type="entry name" value="MltG"/>
    <property type="match status" value="1"/>
</dbReference>
<feature type="compositionally biased region" description="Basic and acidic residues" evidence="8">
    <location>
        <begin position="166"/>
        <end position="187"/>
    </location>
</feature>
<dbReference type="NCBIfam" id="TIGR00247">
    <property type="entry name" value="endolytic transglycosylase MltG"/>
    <property type="match status" value="1"/>
</dbReference>
<keyword evidence="5 7" id="KW-0456">Lyase</keyword>
<evidence type="ECO:0000313" key="9">
    <source>
        <dbReference type="EMBL" id="GIH20062.1"/>
    </source>
</evidence>
<evidence type="ECO:0000256" key="6">
    <source>
        <dbReference type="ARBA" id="ARBA00023316"/>
    </source>
</evidence>
<feature type="compositionally biased region" description="Gly residues" evidence="8">
    <location>
        <begin position="221"/>
        <end position="239"/>
    </location>
</feature>
<dbReference type="Gene3D" id="3.30.1490.480">
    <property type="entry name" value="Endolytic murein transglycosylase"/>
    <property type="match status" value="1"/>
</dbReference>
<evidence type="ECO:0000256" key="8">
    <source>
        <dbReference type="SAM" id="MobiDB-lite"/>
    </source>
</evidence>
<feature type="compositionally biased region" description="Low complexity" evidence="8">
    <location>
        <begin position="258"/>
        <end position="275"/>
    </location>
</feature>
<feature type="region of interest" description="Disordered" evidence="8">
    <location>
        <begin position="1"/>
        <end position="426"/>
    </location>
</feature>
<dbReference type="EC" id="4.2.2.29" evidence="7"/>
<gene>
    <name evidence="7" type="primary">mltG</name>
    <name evidence="9" type="ORF">Raf01_82340</name>
</gene>
<feature type="compositionally biased region" description="Basic and acidic residues" evidence="8">
    <location>
        <begin position="367"/>
        <end position="409"/>
    </location>
</feature>
<keyword evidence="4 7" id="KW-0472">Membrane</keyword>
<keyword evidence="10" id="KW-1185">Reference proteome</keyword>
<evidence type="ECO:0000256" key="1">
    <source>
        <dbReference type="ARBA" id="ARBA00022475"/>
    </source>
</evidence>
<reference evidence="9" key="1">
    <citation type="submission" date="2021-01" db="EMBL/GenBank/DDBJ databases">
        <title>Whole genome shotgun sequence of Rugosimonospora africana NBRC 104875.</title>
        <authorList>
            <person name="Komaki H."/>
            <person name="Tamura T."/>
        </authorList>
    </citation>
    <scope>NUCLEOTIDE SEQUENCE</scope>
    <source>
        <strain evidence="9">NBRC 104875</strain>
    </source>
</reference>
<comment type="subcellular location">
    <subcellularLocation>
        <location evidence="7">Cell membrane</location>
        <topology evidence="7">Single-pass membrane protein</topology>
    </subcellularLocation>
</comment>
<keyword evidence="3 7" id="KW-1133">Transmembrane helix</keyword>
<dbReference type="RefSeq" id="WP_203923501.1">
    <property type="nucleotide sequence ID" value="NZ_BONZ01000088.1"/>
</dbReference>
<evidence type="ECO:0000256" key="4">
    <source>
        <dbReference type="ARBA" id="ARBA00023136"/>
    </source>
</evidence>
<feature type="transmembrane region" description="Helical" evidence="7">
    <location>
        <begin position="432"/>
        <end position="456"/>
    </location>
</feature>
<feature type="compositionally biased region" description="Low complexity" evidence="8">
    <location>
        <begin position="207"/>
        <end position="220"/>
    </location>
</feature>
<dbReference type="GO" id="GO:0071555">
    <property type="term" value="P:cell wall organization"/>
    <property type="evidence" value="ECO:0007669"/>
    <property type="project" value="UniProtKB-KW"/>
</dbReference>
<dbReference type="Proteomes" id="UP000642748">
    <property type="component" value="Unassembled WGS sequence"/>
</dbReference>
<evidence type="ECO:0000256" key="5">
    <source>
        <dbReference type="ARBA" id="ARBA00023239"/>
    </source>
</evidence>
<accession>A0A8J3R1F1</accession>
<feature type="compositionally biased region" description="Low complexity" evidence="8">
    <location>
        <begin position="283"/>
        <end position="293"/>
    </location>
</feature>
<feature type="compositionally biased region" description="Basic and acidic residues" evidence="8">
    <location>
        <begin position="8"/>
        <end position="37"/>
    </location>
</feature>
<dbReference type="Pfam" id="PF02618">
    <property type="entry name" value="YceG"/>
    <property type="match status" value="1"/>
</dbReference>
<evidence type="ECO:0000256" key="3">
    <source>
        <dbReference type="ARBA" id="ARBA00022989"/>
    </source>
</evidence>
<evidence type="ECO:0000256" key="2">
    <source>
        <dbReference type="ARBA" id="ARBA00022692"/>
    </source>
</evidence>
<comment type="catalytic activity">
    <reaction evidence="7">
        <text>a peptidoglycan chain = a peptidoglycan chain with N-acetyl-1,6-anhydromuramyl-[peptide] at the reducing end + a peptidoglycan chain with N-acetylglucosamine at the non-reducing end.</text>
        <dbReference type="EC" id="4.2.2.29"/>
    </reaction>
</comment>
<dbReference type="PANTHER" id="PTHR30518">
    <property type="entry name" value="ENDOLYTIC MUREIN TRANSGLYCOSYLASE"/>
    <property type="match status" value="1"/>
</dbReference>
<evidence type="ECO:0000313" key="10">
    <source>
        <dbReference type="Proteomes" id="UP000642748"/>
    </source>
</evidence>
<feature type="site" description="Important for catalytic activity" evidence="7">
    <location>
        <position position="669"/>
    </location>
</feature>
<dbReference type="InterPro" id="IPR003770">
    <property type="entry name" value="MLTG-like"/>
</dbReference>
<protein>
    <recommendedName>
        <fullName evidence="7">Endolytic murein transglycosylase</fullName>
        <ecNumber evidence="7">4.2.2.29</ecNumber>
    </recommendedName>
    <alternativeName>
        <fullName evidence="7">Peptidoglycan lytic transglycosylase</fullName>
    </alternativeName>
    <alternativeName>
        <fullName evidence="7">Peptidoglycan polymerization terminase</fullName>
    </alternativeName>
</protein>
<dbReference type="GO" id="GO:0009252">
    <property type="term" value="P:peptidoglycan biosynthetic process"/>
    <property type="evidence" value="ECO:0007669"/>
    <property type="project" value="UniProtKB-UniRule"/>
</dbReference>
<feature type="compositionally biased region" description="Low complexity" evidence="8">
    <location>
        <begin position="105"/>
        <end position="120"/>
    </location>
</feature>
<dbReference type="AlphaFoldDB" id="A0A8J3R1F1"/>
<proteinExistence type="inferred from homology"/>
<evidence type="ECO:0000256" key="7">
    <source>
        <dbReference type="HAMAP-Rule" id="MF_02065"/>
    </source>
</evidence>
<keyword evidence="6 7" id="KW-0961">Cell wall biogenesis/degradation</keyword>
<sequence>MTDWRNQPYDDGRGRQRRQRSESDRGHGDWRDPRDGAEPAGYPERGYDAYAPASHGEDSGFAPSFIERGFDDDPAPRQRRGVWGRRGNPAAATDAGAVPGPSDVAGHPAAAGPPGAGNAPEHPSGAWGPPEETGQRGAGRGDAGFRRGMPETGGLADRQGSPARGPEPRGSARRDGYDSGYRDRYDESGYAPAGHEGNGYPGPGRETAAYADTGYADTGHSGTGYAGTGYGDTGHGGPGYDDRHRGSRYGEPGHADRGYAAQGYAAPGQAASSYATPGYADPGQAASGQAASGHADPGHDDRYPGRGYQDPGYQDPGHQGPGYREPADRNRGYQEPGYQSPGYDERGYDSAGYGSTGYDDGYPGAGPDDRGYDRSDRDHSRLRNAVRRRDDTGAARRGDESYAARRGDENYGAPDQGVDDEKPGKPRGKRRVVLAFVLVLVVGFAGAIGLAGFRFYQSHFAIPDYAGSGNGTVEVVINSGDTATVVGTMLTNKDVIKSVKAFIQAAATNPDSVKIQPGAYNLHQRMSAAKALDMLLARNSDGALVNLAPGITITEGMISVDIFEKLHEKTGVPLADFVAAAKDPVSLGVPSSWYTRDDGKKPIVSIEGFLFPDTYTFTPGETAKQMLSAMVKEFMDATGPSQLNVQAGAKTLGMTPYEALITASIAQAEAQSKEDMAGVSEVVYNRIYRPGGGDSGSTLSIDSEVNYWLRITGHSAQESESLTVSQLTSPKDPYSTHLNPGLPPGAISNPGKDALTGALHPDTTKRPYYYWQTLTGSPKVVYAKTAHEACAQRHASC</sequence>
<dbReference type="PANTHER" id="PTHR30518:SF2">
    <property type="entry name" value="ENDOLYTIC MUREIN TRANSGLYCOSYLASE"/>
    <property type="match status" value="1"/>
</dbReference>
<keyword evidence="1 7" id="KW-1003">Cell membrane</keyword>
<comment type="function">
    <text evidence="7">Functions as a peptidoglycan terminase that cleaves nascent peptidoglycan strands endolytically to terminate their elongation.</text>
</comment>
<feature type="compositionally biased region" description="Low complexity" evidence="8">
    <location>
        <begin position="357"/>
        <end position="366"/>
    </location>
</feature>
<dbReference type="EMBL" id="BONZ01000088">
    <property type="protein sequence ID" value="GIH20062.1"/>
    <property type="molecule type" value="Genomic_DNA"/>
</dbReference>
<comment type="caution">
    <text evidence="9">The sequence shown here is derived from an EMBL/GenBank/DDBJ whole genome shotgun (WGS) entry which is preliminary data.</text>
</comment>
<keyword evidence="2 7" id="KW-0812">Transmembrane</keyword>
<comment type="similarity">
    <text evidence="7">Belongs to the transglycosylase MltG family.</text>
</comment>
<name>A0A8J3R1F1_9ACTN</name>